<accession>A0A2R5GDY2</accession>
<organism evidence="7 8">
    <name type="scientific">Hondaea fermentalgiana</name>
    <dbReference type="NCBI Taxonomy" id="2315210"/>
    <lineage>
        <taxon>Eukaryota</taxon>
        <taxon>Sar</taxon>
        <taxon>Stramenopiles</taxon>
        <taxon>Bigyra</taxon>
        <taxon>Labyrinthulomycetes</taxon>
        <taxon>Thraustochytrida</taxon>
        <taxon>Thraustochytriidae</taxon>
        <taxon>Hondaea</taxon>
    </lineage>
</organism>
<dbReference type="Proteomes" id="UP000241890">
    <property type="component" value="Unassembled WGS sequence"/>
</dbReference>
<evidence type="ECO:0000256" key="1">
    <source>
        <dbReference type="ARBA" id="ARBA00004141"/>
    </source>
</evidence>
<dbReference type="PANTHER" id="PTHR12127:SF7">
    <property type="entry name" value="SD02261P"/>
    <property type="match status" value="1"/>
</dbReference>
<dbReference type="GO" id="GO:0072345">
    <property type="term" value="F:NAADP-sensitive calcium-release channel activity"/>
    <property type="evidence" value="ECO:0007669"/>
    <property type="project" value="TreeGrafter"/>
</dbReference>
<protein>
    <submittedName>
        <fullName evidence="7">Mucolipin-2</fullName>
    </submittedName>
</protein>
<comment type="caution">
    <text evidence="7">The sequence shown here is derived from an EMBL/GenBank/DDBJ whole genome shotgun (WGS) entry which is preliminary data.</text>
</comment>
<evidence type="ECO:0000256" key="3">
    <source>
        <dbReference type="ARBA" id="ARBA00022989"/>
    </source>
</evidence>
<keyword evidence="8" id="KW-1185">Reference proteome</keyword>
<feature type="transmembrane region" description="Helical" evidence="5">
    <location>
        <begin position="68"/>
        <end position="86"/>
    </location>
</feature>
<keyword evidence="3 5" id="KW-1133">Transmembrane helix</keyword>
<reference evidence="7 8" key="1">
    <citation type="submission" date="2017-12" db="EMBL/GenBank/DDBJ databases">
        <title>Sequencing, de novo assembly and annotation of complete genome of a new Thraustochytrid species, strain FCC1311.</title>
        <authorList>
            <person name="Sedici K."/>
            <person name="Godart F."/>
            <person name="Aiese Cigliano R."/>
            <person name="Sanseverino W."/>
            <person name="Barakat M."/>
            <person name="Ortet P."/>
            <person name="Marechal E."/>
            <person name="Cagnac O."/>
            <person name="Amato A."/>
        </authorList>
    </citation>
    <scope>NUCLEOTIDE SEQUENCE [LARGE SCALE GENOMIC DNA]</scope>
</reference>
<feature type="transmembrane region" description="Helical" evidence="5">
    <location>
        <begin position="208"/>
        <end position="229"/>
    </location>
</feature>
<evidence type="ECO:0000313" key="7">
    <source>
        <dbReference type="EMBL" id="GBG28775.1"/>
    </source>
</evidence>
<dbReference type="OrthoDB" id="263481at2759"/>
<dbReference type="Pfam" id="PF08016">
    <property type="entry name" value="PKD_channel"/>
    <property type="match status" value="1"/>
</dbReference>
<sequence>MLRDPDTGSGNESFDTPLLAAEFSVMLNATSNDGTGAATNEARAFQDNFVPDLARGKLRFAWRDRLRFFNFWFVLASLAAVLNSGQAIARLVRSNGLAPVSTGEKFAAGLGCGLIWVNSVSFLAHKSQYLTIVLTLNRALPRVARFLMGVVPILLAYALFGMIFFGDHAERFGSFGMSMITLFSVLNGDVIRETFMDIVSAYPVMTQIYLYTFISLFMYVVLNVFIAIVEESFFSTRAVARSLETFAKQVKIKRKETMLGAAMRP</sequence>
<evidence type="ECO:0000256" key="2">
    <source>
        <dbReference type="ARBA" id="ARBA00022692"/>
    </source>
</evidence>
<dbReference type="PANTHER" id="PTHR12127">
    <property type="entry name" value="MUCOLIPIN"/>
    <property type="match status" value="1"/>
</dbReference>
<dbReference type="InParanoid" id="A0A2R5GDY2"/>
<feature type="transmembrane region" description="Helical" evidence="5">
    <location>
        <begin position="106"/>
        <end position="125"/>
    </location>
</feature>
<dbReference type="InterPro" id="IPR039031">
    <property type="entry name" value="Mucolipin"/>
</dbReference>
<comment type="subcellular location">
    <subcellularLocation>
        <location evidence="1">Membrane</location>
        <topology evidence="1">Multi-pass membrane protein</topology>
    </subcellularLocation>
</comment>
<dbReference type="AlphaFoldDB" id="A0A2R5GDY2"/>
<evidence type="ECO:0000259" key="6">
    <source>
        <dbReference type="Pfam" id="PF08016"/>
    </source>
</evidence>
<gene>
    <name evidence="7" type="ORF">FCC1311_013311</name>
</gene>
<dbReference type="EMBL" id="BEYU01000049">
    <property type="protein sequence ID" value="GBG28775.1"/>
    <property type="molecule type" value="Genomic_DNA"/>
</dbReference>
<evidence type="ECO:0000256" key="5">
    <source>
        <dbReference type="SAM" id="Phobius"/>
    </source>
</evidence>
<keyword evidence="2 5" id="KW-0812">Transmembrane</keyword>
<feature type="transmembrane region" description="Helical" evidence="5">
    <location>
        <begin position="146"/>
        <end position="166"/>
    </location>
</feature>
<keyword evidence="4 5" id="KW-0472">Membrane</keyword>
<name>A0A2R5GDY2_9STRA</name>
<dbReference type="GO" id="GO:0016020">
    <property type="term" value="C:membrane"/>
    <property type="evidence" value="ECO:0007669"/>
    <property type="project" value="UniProtKB-SubCell"/>
</dbReference>
<evidence type="ECO:0000256" key="4">
    <source>
        <dbReference type="ARBA" id="ARBA00023136"/>
    </source>
</evidence>
<evidence type="ECO:0000313" key="8">
    <source>
        <dbReference type="Proteomes" id="UP000241890"/>
    </source>
</evidence>
<proteinExistence type="predicted"/>
<dbReference type="Gene3D" id="1.10.287.70">
    <property type="match status" value="1"/>
</dbReference>
<feature type="domain" description="Polycystin cation channel PKD1/PKD2" evidence="6">
    <location>
        <begin position="114"/>
        <end position="233"/>
    </location>
</feature>
<dbReference type="InterPro" id="IPR013122">
    <property type="entry name" value="PKD1_2_channel"/>
</dbReference>